<dbReference type="GO" id="GO:0016740">
    <property type="term" value="F:transferase activity"/>
    <property type="evidence" value="ECO:0007669"/>
    <property type="project" value="UniProtKB-KW"/>
</dbReference>
<evidence type="ECO:0000313" key="1">
    <source>
        <dbReference type="EMBL" id="ABI90942.1"/>
    </source>
</evidence>
<accession>Q0B4I1</accession>
<dbReference type="KEGG" id="bam:Bamb_5395"/>
<keyword evidence="2" id="KW-1185">Reference proteome</keyword>
<sequence>MIVLPEFAAARQLYGSLGFTPAPPVAFNPVPDTAFLGRDL</sequence>
<gene>
    <name evidence="1" type="ordered locus">Bamb_5395</name>
</gene>
<dbReference type="PATRIC" id="fig|339670.21.peg.5807"/>
<evidence type="ECO:0000313" key="2">
    <source>
        <dbReference type="Proteomes" id="UP000000662"/>
    </source>
</evidence>
<dbReference type="Proteomes" id="UP000000662">
    <property type="component" value="Chromosome 2"/>
</dbReference>
<dbReference type="RefSeq" id="WP_011660313.1">
    <property type="nucleotide sequence ID" value="NC_008391.1"/>
</dbReference>
<reference evidence="1" key="1">
    <citation type="submission" date="2006-08" db="EMBL/GenBank/DDBJ databases">
        <title>Complete sequence of Chromosome 2 of Burkholderia cepacia AMMD.</title>
        <authorList>
            <consortium name="US DOE Joint Genome Institute"/>
            <person name="Copeland A."/>
            <person name="Lucas S."/>
            <person name="Lapidus A."/>
            <person name="Barry K."/>
            <person name="Detter J.C."/>
            <person name="Glavina del Rio T."/>
            <person name="Hammon N."/>
            <person name="Israni S."/>
            <person name="Pitluck S."/>
            <person name="Bruce D."/>
            <person name="Chain P."/>
            <person name="Malfatti S."/>
            <person name="Shin M."/>
            <person name="Vergez L."/>
            <person name="Schmutz J."/>
            <person name="Larimer F."/>
            <person name="Land M."/>
            <person name="Hauser L."/>
            <person name="Kyrpides N."/>
            <person name="Kim E."/>
            <person name="Parke J."/>
            <person name="Coenye T."/>
            <person name="Konstantinidis K."/>
            <person name="Ramette A."/>
            <person name="Tiedje J."/>
            <person name="Richardson P."/>
        </authorList>
    </citation>
    <scope>NUCLEOTIDE SEQUENCE</scope>
    <source>
        <strain evidence="1">AMMD</strain>
    </source>
</reference>
<proteinExistence type="predicted"/>
<name>Q0B4I1_BURCM</name>
<dbReference type="GeneID" id="93088313"/>
<dbReference type="EMBL" id="CP000441">
    <property type="protein sequence ID" value="ABI90942.1"/>
    <property type="molecule type" value="Genomic_DNA"/>
</dbReference>
<organism evidence="1 2">
    <name type="scientific">Burkholderia ambifaria (strain ATCC BAA-244 / DSM 16087 / CCUG 44356 / LMG 19182 / AMMD)</name>
    <name type="common">Burkholderia cepacia (strain AMMD)</name>
    <dbReference type="NCBI Taxonomy" id="339670"/>
    <lineage>
        <taxon>Bacteria</taxon>
        <taxon>Pseudomonadati</taxon>
        <taxon>Pseudomonadota</taxon>
        <taxon>Betaproteobacteria</taxon>
        <taxon>Burkholderiales</taxon>
        <taxon>Burkholderiaceae</taxon>
        <taxon>Burkholderia</taxon>
        <taxon>Burkholderia cepacia complex</taxon>
    </lineage>
</organism>
<dbReference type="AlphaFoldDB" id="Q0B4I1"/>
<protein>
    <submittedName>
        <fullName evidence="1">GCN5-related N-acetyltransferase</fullName>
    </submittedName>
</protein>